<dbReference type="Proteomes" id="UP000076727">
    <property type="component" value="Unassembled WGS sequence"/>
</dbReference>
<evidence type="ECO:0000256" key="1">
    <source>
        <dbReference type="SAM" id="MobiDB-lite"/>
    </source>
</evidence>
<dbReference type="AlphaFoldDB" id="A0A165RKA6"/>
<protein>
    <submittedName>
        <fullName evidence="2">Uncharacterized protein</fullName>
    </submittedName>
</protein>
<evidence type="ECO:0000313" key="2">
    <source>
        <dbReference type="EMBL" id="KZT70865.1"/>
    </source>
</evidence>
<feature type="region of interest" description="Disordered" evidence="1">
    <location>
        <begin position="1"/>
        <end position="33"/>
    </location>
</feature>
<name>A0A165RKA6_9APHY</name>
<feature type="compositionally biased region" description="Basic residues" evidence="1">
    <location>
        <begin position="1"/>
        <end position="23"/>
    </location>
</feature>
<gene>
    <name evidence="2" type="ORF">DAEQUDRAFT_170774</name>
</gene>
<keyword evidence="3" id="KW-1185">Reference proteome</keyword>
<dbReference type="EMBL" id="KV429049">
    <property type="protein sequence ID" value="KZT70865.1"/>
    <property type="molecule type" value="Genomic_DNA"/>
</dbReference>
<organism evidence="2 3">
    <name type="scientific">Daedalea quercina L-15889</name>
    <dbReference type="NCBI Taxonomy" id="1314783"/>
    <lineage>
        <taxon>Eukaryota</taxon>
        <taxon>Fungi</taxon>
        <taxon>Dikarya</taxon>
        <taxon>Basidiomycota</taxon>
        <taxon>Agaricomycotina</taxon>
        <taxon>Agaricomycetes</taxon>
        <taxon>Polyporales</taxon>
        <taxon>Fomitopsis</taxon>
    </lineage>
</organism>
<evidence type="ECO:0000313" key="3">
    <source>
        <dbReference type="Proteomes" id="UP000076727"/>
    </source>
</evidence>
<accession>A0A165RKA6</accession>
<proteinExistence type="predicted"/>
<sequence>MRGRSRWRGAKRVRRGSRKRRAERRAGRGWRGGPSKVCASLAVGSTGGDPLIPARLLEKLGPGIRKLNIIAHGDIPRIVSCAALSRCYLEIRLAAHTATQPLSSICAPLVRLRLSPALAHPEMLNHYREPSEMPPDRCAVVNALAWEMYQGLKVRDPGIMGITS</sequence>
<reference evidence="2 3" key="1">
    <citation type="journal article" date="2016" name="Mol. Biol. Evol.">
        <title>Comparative Genomics of Early-Diverging Mushroom-Forming Fungi Provides Insights into the Origins of Lignocellulose Decay Capabilities.</title>
        <authorList>
            <person name="Nagy L.G."/>
            <person name="Riley R."/>
            <person name="Tritt A."/>
            <person name="Adam C."/>
            <person name="Daum C."/>
            <person name="Floudas D."/>
            <person name="Sun H."/>
            <person name="Yadav J.S."/>
            <person name="Pangilinan J."/>
            <person name="Larsson K.H."/>
            <person name="Matsuura K."/>
            <person name="Barry K."/>
            <person name="Labutti K."/>
            <person name="Kuo R."/>
            <person name="Ohm R.A."/>
            <person name="Bhattacharya S.S."/>
            <person name="Shirouzu T."/>
            <person name="Yoshinaga Y."/>
            <person name="Martin F.M."/>
            <person name="Grigoriev I.V."/>
            <person name="Hibbett D.S."/>
        </authorList>
    </citation>
    <scope>NUCLEOTIDE SEQUENCE [LARGE SCALE GENOMIC DNA]</scope>
    <source>
        <strain evidence="2 3">L-15889</strain>
    </source>
</reference>